<dbReference type="Proteomes" id="UP001152888">
    <property type="component" value="Unassembled WGS sequence"/>
</dbReference>
<evidence type="ECO:0000313" key="2">
    <source>
        <dbReference type="Proteomes" id="UP001152888"/>
    </source>
</evidence>
<accession>A0A9P0KPS9</accession>
<comment type="caution">
    <text evidence="1">The sequence shown here is derived from an EMBL/GenBank/DDBJ whole genome shotgun (WGS) entry which is preliminary data.</text>
</comment>
<evidence type="ECO:0000313" key="1">
    <source>
        <dbReference type="EMBL" id="CAH1979777.1"/>
    </source>
</evidence>
<gene>
    <name evidence="1" type="ORF">ACAOBT_LOCUS13620</name>
</gene>
<reference evidence="1" key="1">
    <citation type="submission" date="2022-03" db="EMBL/GenBank/DDBJ databases">
        <authorList>
            <person name="Sayadi A."/>
        </authorList>
    </citation>
    <scope>NUCLEOTIDE SEQUENCE</scope>
</reference>
<dbReference type="EMBL" id="CAKOFQ010006884">
    <property type="protein sequence ID" value="CAH1979777.1"/>
    <property type="molecule type" value="Genomic_DNA"/>
</dbReference>
<name>A0A9P0KPS9_ACAOB</name>
<dbReference type="OrthoDB" id="6247875at2759"/>
<protein>
    <submittedName>
        <fullName evidence="1">Uncharacterized protein</fullName>
    </submittedName>
</protein>
<organism evidence="1 2">
    <name type="scientific">Acanthoscelides obtectus</name>
    <name type="common">Bean weevil</name>
    <name type="synonym">Bruchus obtectus</name>
    <dbReference type="NCBI Taxonomy" id="200917"/>
    <lineage>
        <taxon>Eukaryota</taxon>
        <taxon>Metazoa</taxon>
        <taxon>Ecdysozoa</taxon>
        <taxon>Arthropoda</taxon>
        <taxon>Hexapoda</taxon>
        <taxon>Insecta</taxon>
        <taxon>Pterygota</taxon>
        <taxon>Neoptera</taxon>
        <taxon>Endopterygota</taxon>
        <taxon>Coleoptera</taxon>
        <taxon>Polyphaga</taxon>
        <taxon>Cucujiformia</taxon>
        <taxon>Chrysomeloidea</taxon>
        <taxon>Chrysomelidae</taxon>
        <taxon>Bruchinae</taxon>
        <taxon>Bruchini</taxon>
        <taxon>Acanthoscelides</taxon>
    </lineage>
</organism>
<proteinExistence type="predicted"/>
<keyword evidence="2" id="KW-1185">Reference proteome</keyword>
<sequence>METPNRRREKAVHR</sequence>